<dbReference type="VEuPathDB" id="ToxoDB:TGCAST_388740"/>
<dbReference type="EMBL" id="AHIV02001505">
    <property type="protein sequence ID" value="RQX69712.1"/>
    <property type="molecule type" value="Genomic_DNA"/>
</dbReference>
<protein>
    <submittedName>
        <fullName evidence="2">Uncharacterized protein</fullName>
    </submittedName>
</protein>
<comment type="caution">
    <text evidence="2">The sequence shown here is derived from an EMBL/GenBank/DDBJ whole genome shotgun (WGS) entry which is preliminary data.</text>
</comment>
<feature type="compositionally biased region" description="Basic and acidic residues" evidence="1">
    <location>
        <begin position="1"/>
        <end position="18"/>
    </location>
</feature>
<evidence type="ECO:0000313" key="3">
    <source>
        <dbReference type="Proteomes" id="UP000284452"/>
    </source>
</evidence>
<organism evidence="2 3">
    <name type="scientific">Toxoplasma gondii CAST</name>
    <dbReference type="NCBI Taxonomy" id="943122"/>
    <lineage>
        <taxon>Eukaryota</taxon>
        <taxon>Sar</taxon>
        <taxon>Alveolata</taxon>
        <taxon>Apicomplexa</taxon>
        <taxon>Conoidasida</taxon>
        <taxon>Coccidia</taxon>
        <taxon>Eucoccidiorida</taxon>
        <taxon>Eimeriorina</taxon>
        <taxon>Sarcocystidae</taxon>
        <taxon>Toxoplasma</taxon>
    </lineage>
</organism>
<feature type="compositionally biased region" description="Polar residues" evidence="1">
    <location>
        <begin position="319"/>
        <end position="329"/>
    </location>
</feature>
<evidence type="ECO:0000256" key="1">
    <source>
        <dbReference type="SAM" id="MobiDB-lite"/>
    </source>
</evidence>
<sequence>MKLHMAQREGRAKLETENGFRGGQSPESASPGDKKRAERRLGSSPSSRGQDEGSLFHVGRDSASSKVFPGVYGFERESEAETSRYSHLTSHAADVFRRCRLHVSRACSRHAQGMLKTTNVSLSSETAAFPEASSCDLNLLLHRQERGVETSDVLWRRSFVPSGSERSRRRRRLEPSFFCFATPFPSKPRTQLAPLRFLSCVVSSAFFSTDSRPRGGKYLESAPWRPRRSGGLADLRERGREADQTERLRGVHPKPQISHGRILLHEQVSVSFAKSREKNWMPRKDLLRLLRQGRTLEKLDDEDIQQASWSCAGGDTGDRNSPYTWPNESFRSRQMPLSPPSRLDFVHRGRG</sequence>
<name>A0A425HU90_TOXGO</name>
<gene>
    <name evidence="2" type="ORF">TGCAST_388740</name>
</gene>
<dbReference type="Proteomes" id="UP000284452">
    <property type="component" value="Unassembled WGS sequence"/>
</dbReference>
<feature type="region of interest" description="Disordered" evidence="1">
    <location>
        <begin position="1"/>
        <end position="59"/>
    </location>
</feature>
<dbReference type="AlphaFoldDB" id="A0A425HU90"/>
<feature type="compositionally biased region" description="Basic and acidic residues" evidence="1">
    <location>
        <begin position="32"/>
        <end position="41"/>
    </location>
</feature>
<reference evidence="2 3" key="1">
    <citation type="submission" date="2017-10" db="EMBL/GenBank/DDBJ databases">
        <authorList>
            <person name="Sibley D."/>
            <person name="Venepally P."/>
            <person name="Karamycheva S."/>
            <person name="Hadjithomas M."/>
            <person name="Khan A."/>
            <person name="Brunk B."/>
            <person name="Roos D."/>
            <person name="Caler E."/>
            <person name="Lorenzi H."/>
        </authorList>
    </citation>
    <scope>NUCLEOTIDE SEQUENCE [LARGE SCALE GENOMIC DNA]</scope>
    <source>
        <strain evidence="2 3">CAST</strain>
    </source>
</reference>
<accession>A0A425HU90</accession>
<feature type="region of interest" description="Disordered" evidence="1">
    <location>
        <begin position="308"/>
        <end position="351"/>
    </location>
</feature>
<proteinExistence type="predicted"/>
<evidence type="ECO:0000313" key="2">
    <source>
        <dbReference type="EMBL" id="RQX69712.1"/>
    </source>
</evidence>